<dbReference type="Pfam" id="PF07727">
    <property type="entry name" value="RVT_2"/>
    <property type="match status" value="1"/>
</dbReference>
<dbReference type="Gramene" id="mRNA:HanXRQr2_Chr11g0479631">
    <property type="protein sequence ID" value="mRNA:HanXRQr2_Chr11g0479631"/>
    <property type="gene ID" value="HanXRQr2_Chr11g0479631"/>
</dbReference>
<dbReference type="InterPro" id="IPR043502">
    <property type="entry name" value="DNA/RNA_pol_sf"/>
</dbReference>
<dbReference type="AlphaFoldDB" id="A0A9K3HMP4"/>
<dbReference type="PANTHER" id="PTHR11439:SF524">
    <property type="entry name" value="RNA-DIRECTED DNA POLYMERASE, PROTEIN KINASE RLK-PELLE-DLSV FAMILY"/>
    <property type="match status" value="1"/>
</dbReference>
<keyword evidence="4" id="KW-0548">Nucleotidyltransferase</keyword>
<proteinExistence type="predicted"/>
<dbReference type="GO" id="GO:0003964">
    <property type="term" value="F:RNA-directed DNA polymerase activity"/>
    <property type="evidence" value="ECO:0007669"/>
    <property type="project" value="UniProtKB-KW"/>
</dbReference>
<keyword evidence="4" id="KW-0695">RNA-directed DNA polymerase</keyword>
<sequence>MQTEYSALQDNETWELVPRPHDHPVIRCMWLFRHKFKSDGTLERYKARLVVNGNSQTVGVDCDETFSPVVKPATIRTVLSLAVSRAWSIHQLDVKNAFLHGELNETVFMHQPPGFYDKRFPDHVCRLKKSLYGLKQAPRAWYTRFENFITSKGFRSSTCDQSLFVYHQDASNIAYLLLYVDDIVLTASNDRLLNDIIGTLSREFAMTDLGRLHHFLGIKVTQQKHGIFLSQAQYAKDIIARASMSSCKPCATPVDLSSKLSANDGPLFSDPTLYRSLAGALQYLTFTRPDLSYAVQQVCLFMHEPREPHFAFMKRMIRYLQGTIDYGLRIVKSGSHNLVAYSDADWGGCPDSRRSTSGYCVFLGDNLISWSAKRQPTVSRSSAEAEYRGVANAVAETSWIRNLLLELHTPLQRASVVFCDNVSAVYLSNNPVQHQRTKHIEIDIHFVREKVFDIFLKWSDGLKSGALSFEDLELLKRNLEEKKTKVLPTAQDKWVSLHSSFGLVMLEVKISFLMTNLGIPALSEVVTREAICNKPVDNSYETSLVSWVLPYAQRYISNSYRERYLQLKLAGFEKDEILFVTRNSDSHSIFMELSRFLVNGDPDLHLANFLHMITCMNESGSTEKQIESFILNSQKVPKLSDEEPVWSIQSMGVMPLNTVTSATKGVPKRSVRPSSSSQSNRRSWWNNTVNSVDAEHGLVDQDGFLGHGGTNAVDTIIVEHDLVDQDGSSGFSQKDQLSHGSVNVKHASLTGRRGEELAFNYYKNMDIKAVKWVNECSETGLPYDIEVCDDENRKEYIEVKTTDSKTKDWFEISVREWQFAVKKGDSFSIARFVLLGDKRARVTVFKNPARLCQLGQLKLAVLMSEKQKDEFVLC</sequence>
<reference evidence="4" key="1">
    <citation type="journal article" date="2017" name="Nature">
        <title>The sunflower genome provides insights into oil metabolism, flowering and Asterid evolution.</title>
        <authorList>
            <person name="Badouin H."/>
            <person name="Gouzy J."/>
            <person name="Grassa C.J."/>
            <person name="Murat F."/>
            <person name="Staton S.E."/>
            <person name="Cottret L."/>
            <person name="Lelandais-Briere C."/>
            <person name="Owens G.L."/>
            <person name="Carrere S."/>
            <person name="Mayjonade B."/>
            <person name="Legrand L."/>
            <person name="Gill N."/>
            <person name="Kane N.C."/>
            <person name="Bowers J.E."/>
            <person name="Hubner S."/>
            <person name="Bellec A."/>
            <person name="Berard A."/>
            <person name="Berges H."/>
            <person name="Blanchet N."/>
            <person name="Boniface M.C."/>
            <person name="Brunel D."/>
            <person name="Catrice O."/>
            <person name="Chaidir N."/>
            <person name="Claudel C."/>
            <person name="Donnadieu C."/>
            <person name="Faraut T."/>
            <person name="Fievet G."/>
            <person name="Helmstetter N."/>
            <person name="King M."/>
            <person name="Knapp S.J."/>
            <person name="Lai Z."/>
            <person name="Le Paslier M.C."/>
            <person name="Lippi Y."/>
            <person name="Lorenzon L."/>
            <person name="Mandel J.R."/>
            <person name="Marage G."/>
            <person name="Marchand G."/>
            <person name="Marquand E."/>
            <person name="Bret-Mestries E."/>
            <person name="Morien E."/>
            <person name="Nambeesan S."/>
            <person name="Nguyen T."/>
            <person name="Pegot-Espagnet P."/>
            <person name="Pouilly N."/>
            <person name="Raftis F."/>
            <person name="Sallet E."/>
            <person name="Schiex T."/>
            <person name="Thomas J."/>
            <person name="Vandecasteele C."/>
            <person name="Vares D."/>
            <person name="Vear F."/>
            <person name="Vautrin S."/>
            <person name="Crespi M."/>
            <person name="Mangin B."/>
            <person name="Burke J.M."/>
            <person name="Salse J."/>
            <person name="Munos S."/>
            <person name="Vincourt P."/>
            <person name="Rieseberg L.H."/>
            <person name="Langlade N.B."/>
        </authorList>
    </citation>
    <scope>NUCLEOTIDE SEQUENCE</scope>
    <source>
        <tissue evidence="4">Leaves</tissue>
    </source>
</reference>
<keyword evidence="5" id="KW-1185">Reference proteome</keyword>
<dbReference type="Pfam" id="PF13020">
    <property type="entry name" value="NOV_C"/>
    <property type="match status" value="1"/>
</dbReference>
<evidence type="ECO:0000256" key="1">
    <source>
        <dbReference type="SAM" id="MobiDB-lite"/>
    </source>
</evidence>
<dbReference type="EMBL" id="MNCJ02000326">
    <property type="protein sequence ID" value="KAF5781106.1"/>
    <property type="molecule type" value="Genomic_DNA"/>
</dbReference>
<evidence type="ECO:0000259" key="2">
    <source>
        <dbReference type="Pfam" id="PF07727"/>
    </source>
</evidence>
<accession>A0A9K3HMP4</accession>
<feature type="domain" description="Protein NO VEIN C-terminal" evidence="3">
    <location>
        <begin position="754"/>
        <end position="839"/>
    </location>
</feature>
<evidence type="ECO:0000259" key="3">
    <source>
        <dbReference type="Pfam" id="PF13020"/>
    </source>
</evidence>
<dbReference type="PANTHER" id="PTHR11439">
    <property type="entry name" value="GAG-POL-RELATED RETROTRANSPOSON"/>
    <property type="match status" value="1"/>
</dbReference>
<dbReference type="InterPro" id="IPR013103">
    <property type="entry name" value="RVT_2"/>
</dbReference>
<dbReference type="CDD" id="cd09272">
    <property type="entry name" value="RNase_HI_RT_Ty1"/>
    <property type="match status" value="1"/>
</dbReference>
<dbReference type="InterPro" id="IPR024975">
    <property type="entry name" value="NOV_C"/>
</dbReference>
<dbReference type="EC" id="2.7.7.49" evidence="4"/>
<keyword evidence="4" id="KW-0808">Transferase</keyword>
<feature type="domain" description="Reverse transcriptase Ty1/copia-type" evidence="2">
    <location>
        <begin position="11"/>
        <end position="254"/>
    </location>
</feature>
<protein>
    <submittedName>
        <fullName evidence="4">RNA-directed DNA polymerase</fullName>
        <ecNumber evidence="4">2.7.7.49</ecNumber>
    </submittedName>
</protein>
<dbReference type="Proteomes" id="UP000215914">
    <property type="component" value="Unassembled WGS sequence"/>
</dbReference>
<feature type="compositionally biased region" description="Low complexity" evidence="1">
    <location>
        <begin position="672"/>
        <end position="683"/>
    </location>
</feature>
<reference evidence="4" key="2">
    <citation type="submission" date="2020-06" db="EMBL/GenBank/DDBJ databases">
        <title>Helianthus annuus Genome sequencing and assembly Release 2.</title>
        <authorList>
            <person name="Gouzy J."/>
            <person name="Langlade N."/>
            <person name="Munos S."/>
        </authorList>
    </citation>
    <scope>NUCLEOTIDE SEQUENCE</scope>
    <source>
        <tissue evidence="4">Leaves</tissue>
    </source>
</reference>
<feature type="region of interest" description="Disordered" evidence="1">
    <location>
        <begin position="661"/>
        <end position="684"/>
    </location>
</feature>
<evidence type="ECO:0000313" key="4">
    <source>
        <dbReference type="EMBL" id="KAF5781106.1"/>
    </source>
</evidence>
<comment type="caution">
    <text evidence="4">The sequence shown here is derived from an EMBL/GenBank/DDBJ whole genome shotgun (WGS) entry which is preliminary data.</text>
</comment>
<organism evidence="4 5">
    <name type="scientific">Helianthus annuus</name>
    <name type="common">Common sunflower</name>
    <dbReference type="NCBI Taxonomy" id="4232"/>
    <lineage>
        <taxon>Eukaryota</taxon>
        <taxon>Viridiplantae</taxon>
        <taxon>Streptophyta</taxon>
        <taxon>Embryophyta</taxon>
        <taxon>Tracheophyta</taxon>
        <taxon>Spermatophyta</taxon>
        <taxon>Magnoliopsida</taxon>
        <taxon>eudicotyledons</taxon>
        <taxon>Gunneridae</taxon>
        <taxon>Pentapetalae</taxon>
        <taxon>asterids</taxon>
        <taxon>campanulids</taxon>
        <taxon>Asterales</taxon>
        <taxon>Asteraceae</taxon>
        <taxon>Asteroideae</taxon>
        <taxon>Heliantheae alliance</taxon>
        <taxon>Heliantheae</taxon>
        <taxon>Helianthus</taxon>
    </lineage>
</organism>
<dbReference type="SUPFAM" id="SSF56672">
    <property type="entry name" value="DNA/RNA polymerases"/>
    <property type="match status" value="1"/>
</dbReference>
<gene>
    <name evidence="4" type="ORF">HanXRQr2_Chr11g0479631</name>
</gene>
<evidence type="ECO:0000313" key="5">
    <source>
        <dbReference type="Proteomes" id="UP000215914"/>
    </source>
</evidence>
<name>A0A9K3HMP4_HELAN</name>